<proteinExistence type="predicted"/>
<evidence type="ECO:0000256" key="1">
    <source>
        <dbReference type="ARBA" id="ARBA00004418"/>
    </source>
</evidence>
<keyword evidence="3" id="KW-0574">Periplasm</keyword>
<keyword evidence="7" id="KW-1185">Reference proteome</keyword>
<organism evidence="6 7">
    <name type="scientific">Sporichthya brevicatena</name>
    <dbReference type="NCBI Taxonomy" id="171442"/>
    <lineage>
        <taxon>Bacteria</taxon>
        <taxon>Bacillati</taxon>
        <taxon>Actinomycetota</taxon>
        <taxon>Actinomycetes</taxon>
        <taxon>Sporichthyales</taxon>
        <taxon>Sporichthyaceae</taxon>
        <taxon>Sporichthya</taxon>
    </lineage>
</organism>
<dbReference type="Proteomes" id="UP001500957">
    <property type="component" value="Unassembled WGS sequence"/>
</dbReference>
<gene>
    <name evidence="6" type="ORF">GCM10009547_40130</name>
</gene>
<dbReference type="EMBL" id="BAAAHE010000044">
    <property type="protein sequence ID" value="GAA0632266.1"/>
    <property type="molecule type" value="Genomic_DNA"/>
</dbReference>
<dbReference type="PANTHER" id="PTHR39210">
    <property type="entry name" value="HEPARIN-SULFATE LYASE"/>
    <property type="match status" value="1"/>
</dbReference>
<keyword evidence="4" id="KW-0456">Lyase</keyword>
<evidence type="ECO:0000259" key="5">
    <source>
        <dbReference type="Pfam" id="PF07940"/>
    </source>
</evidence>
<keyword evidence="2" id="KW-0732">Signal</keyword>
<dbReference type="InterPro" id="IPR008929">
    <property type="entry name" value="Chondroitin_lyas"/>
</dbReference>
<dbReference type="SUPFAM" id="SSF48230">
    <property type="entry name" value="Chondroitin AC/alginate lyase"/>
    <property type="match status" value="1"/>
</dbReference>
<dbReference type="Gene3D" id="1.50.10.100">
    <property type="entry name" value="Chondroitin AC/alginate lyase"/>
    <property type="match status" value="1"/>
</dbReference>
<dbReference type="Pfam" id="PF07940">
    <property type="entry name" value="Hepar_II_III_C"/>
    <property type="match status" value="1"/>
</dbReference>
<evidence type="ECO:0000256" key="2">
    <source>
        <dbReference type="ARBA" id="ARBA00022729"/>
    </source>
</evidence>
<evidence type="ECO:0000313" key="7">
    <source>
        <dbReference type="Proteomes" id="UP001500957"/>
    </source>
</evidence>
<name>A0ABN1H7X5_9ACTN</name>
<dbReference type="InterPro" id="IPR012480">
    <property type="entry name" value="Hepar_II_III_C"/>
</dbReference>
<protein>
    <recommendedName>
        <fullName evidence="5">Heparinase II/III-like C-terminal domain-containing protein</fullName>
    </recommendedName>
</protein>
<reference evidence="6 7" key="1">
    <citation type="journal article" date="2019" name="Int. J. Syst. Evol. Microbiol.">
        <title>The Global Catalogue of Microorganisms (GCM) 10K type strain sequencing project: providing services to taxonomists for standard genome sequencing and annotation.</title>
        <authorList>
            <consortium name="The Broad Institute Genomics Platform"/>
            <consortium name="The Broad Institute Genome Sequencing Center for Infectious Disease"/>
            <person name="Wu L."/>
            <person name="Ma J."/>
        </authorList>
    </citation>
    <scope>NUCLEOTIDE SEQUENCE [LARGE SCALE GENOMIC DNA]</scope>
    <source>
        <strain evidence="6 7">JCM 10671</strain>
    </source>
</reference>
<evidence type="ECO:0000313" key="6">
    <source>
        <dbReference type="EMBL" id="GAA0632266.1"/>
    </source>
</evidence>
<sequence>MAGTVALALLGGLAVTEPARADDKPVNILAEDPVTVFGADVLGCEDDVDSKPGAADRILSGTLQLSPFGPVAVRKDGNFNWAIDPFDHPSWASRYRSLRWVEPLIDESLNPERTPAERSRFREHAQAIIQDWVKDNPPNAKNKLRFIWDDPTAVALRSAFLLCAKRSLGGSAWLHRTIDDHAAFLRKHWSGAWNHGTMEALALYRIGCLESDREARRVGRSRLVGSFESKDNRFGPALDNQGATNEQAVGYAEFTYQLWHEVMRTFRTCGDTVPQVIRNRVAKAEAFVTAAIQPDGNLVQLGDTFARPAEVEPGTTIQYAATKGAKGPRPTKLVSVFKRGYVFGRSGWGTARPFAEESFYSLRFGPARQVHGHLDHTSMTYFARGVPMLVDSGHNGYKAGAQRSFLRSPAAHNVLEVAGVKARDVATTLTRQVLRKRWQSYTMTDQAFGFSRTRNVLVAQGPDIAIVHDSTGSADRTRTFRQLWHLAPTMDVSRGAKGVAKATPRGGVDARLWLIPVRLGGGGKTQVVTGRTRPRQGWVSEQVLQARKAPVVEMTSTGRSARMLTVIVPAAKSAKVTTSVKNLGKGAKLLTVRIDGKAYKFRVAAGGVLTRV</sequence>
<accession>A0ABN1H7X5</accession>
<feature type="domain" description="Heparinase II/III-like C-terminal" evidence="5">
    <location>
        <begin position="345"/>
        <end position="541"/>
    </location>
</feature>
<comment type="subcellular location">
    <subcellularLocation>
        <location evidence="1">Periplasm</location>
    </subcellularLocation>
</comment>
<comment type="caution">
    <text evidence="6">The sequence shown here is derived from an EMBL/GenBank/DDBJ whole genome shotgun (WGS) entry which is preliminary data.</text>
</comment>
<dbReference type="PANTHER" id="PTHR39210:SF1">
    <property type="entry name" value="HEPARIN-SULFATE LYASE"/>
    <property type="match status" value="1"/>
</dbReference>
<evidence type="ECO:0000256" key="4">
    <source>
        <dbReference type="ARBA" id="ARBA00023239"/>
    </source>
</evidence>
<dbReference type="Gene3D" id="2.70.98.70">
    <property type="match status" value="1"/>
</dbReference>
<evidence type="ECO:0000256" key="3">
    <source>
        <dbReference type="ARBA" id="ARBA00022764"/>
    </source>
</evidence>